<evidence type="ECO:0000313" key="3">
    <source>
        <dbReference type="Proteomes" id="UP000324222"/>
    </source>
</evidence>
<feature type="compositionally biased region" description="Low complexity" evidence="1">
    <location>
        <begin position="39"/>
        <end position="53"/>
    </location>
</feature>
<accession>A0A5B7K5J8</accession>
<dbReference type="Proteomes" id="UP000324222">
    <property type="component" value="Unassembled WGS sequence"/>
</dbReference>
<feature type="region of interest" description="Disordered" evidence="1">
    <location>
        <begin position="1"/>
        <end position="55"/>
    </location>
</feature>
<keyword evidence="3" id="KW-1185">Reference proteome</keyword>
<name>A0A5B7K5J8_PORTR</name>
<evidence type="ECO:0000313" key="2">
    <source>
        <dbReference type="EMBL" id="MPD02156.1"/>
    </source>
</evidence>
<comment type="caution">
    <text evidence="2">The sequence shown here is derived from an EMBL/GenBank/DDBJ whole genome shotgun (WGS) entry which is preliminary data.</text>
</comment>
<dbReference type="EMBL" id="VSRR010130151">
    <property type="protein sequence ID" value="MPD02156.1"/>
    <property type="molecule type" value="Genomic_DNA"/>
</dbReference>
<evidence type="ECO:0000256" key="1">
    <source>
        <dbReference type="SAM" id="MobiDB-lite"/>
    </source>
</evidence>
<reference evidence="2 3" key="1">
    <citation type="submission" date="2019-05" db="EMBL/GenBank/DDBJ databases">
        <title>Another draft genome of Portunus trituberculatus and its Hox gene families provides insights of decapod evolution.</title>
        <authorList>
            <person name="Jeong J.-H."/>
            <person name="Song I."/>
            <person name="Kim S."/>
            <person name="Choi T."/>
            <person name="Kim D."/>
            <person name="Ryu S."/>
            <person name="Kim W."/>
        </authorList>
    </citation>
    <scope>NUCLEOTIDE SEQUENCE [LARGE SCALE GENOMIC DNA]</scope>
    <source>
        <tissue evidence="2">Muscle</tissue>
    </source>
</reference>
<sequence length="136" mass="14469">MSAMEQSLPPPPSLSSSSDGKKRKRYLLDDSTPPPPCASAPSLPGPSSAGATSESAVFEDRVALDRLSSLVSGPTFGRLVGGQYRLSGEVSPLVFPRLCLSNWLEHVTTGGHWAQKELDHKHPRVEGHFVGLAVPV</sequence>
<proteinExistence type="predicted"/>
<protein>
    <submittedName>
        <fullName evidence="2">Uncharacterized protein</fullName>
    </submittedName>
</protein>
<organism evidence="2 3">
    <name type="scientific">Portunus trituberculatus</name>
    <name type="common">Swimming crab</name>
    <name type="synonym">Neptunus trituberculatus</name>
    <dbReference type="NCBI Taxonomy" id="210409"/>
    <lineage>
        <taxon>Eukaryota</taxon>
        <taxon>Metazoa</taxon>
        <taxon>Ecdysozoa</taxon>
        <taxon>Arthropoda</taxon>
        <taxon>Crustacea</taxon>
        <taxon>Multicrustacea</taxon>
        <taxon>Malacostraca</taxon>
        <taxon>Eumalacostraca</taxon>
        <taxon>Eucarida</taxon>
        <taxon>Decapoda</taxon>
        <taxon>Pleocyemata</taxon>
        <taxon>Brachyura</taxon>
        <taxon>Eubrachyura</taxon>
        <taxon>Portunoidea</taxon>
        <taxon>Portunidae</taxon>
        <taxon>Portuninae</taxon>
        <taxon>Portunus</taxon>
    </lineage>
</organism>
<gene>
    <name evidence="2" type="ORF">E2C01_097716</name>
</gene>
<dbReference type="AlphaFoldDB" id="A0A5B7K5J8"/>